<sequence length="131" mass="14500">VHSLDGLSPDSVSSQSTNIVVPDSLENVQTSLLDEKLNSSEYLQIEHAASREYTENEKDGVNLSQENAIQMSQENAIQMSQENAIQISQESATQMSQESAVFQSEHTSTFEKSEVDFEETGHDSEYSNPVV</sequence>
<feature type="compositionally biased region" description="Polar residues" evidence="1">
    <location>
        <begin position="87"/>
        <end position="107"/>
    </location>
</feature>
<feature type="region of interest" description="Disordered" evidence="1">
    <location>
        <begin position="87"/>
        <end position="131"/>
    </location>
</feature>
<feature type="region of interest" description="Disordered" evidence="1">
    <location>
        <begin position="1"/>
        <end position="20"/>
    </location>
</feature>
<organism evidence="2">
    <name type="scientific">Arion vulgaris</name>
    <dbReference type="NCBI Taxonomy" id="1028688"/>
    <lineage>
        <taxon>Eukaryota</taxon>
        <taxon>Metazoa</taxon>
        <taxon>Spiralia</taxon>
        <taxon>Lophotrochozoa</taxon>
        <taxon>Mollusca</taxon>
        <taxon>Gastropoda</taxon>
        <taxon>Heterobranchia</taxon>
        <taxon>Euthyneura</taxon>
        <taxon>Panpulmonata</taxon>
        <taxon>Eupulmonata</taxon>
        <taxon>Stylommatophora</taxon>
        <taxon>Helicina</taxon>
        <taxon>Arionoidea</taxon>
        <taxon>Arionidae</taxon>
        <taxon>Arion</taxon>
    </lineage>
</organism>
<accession>A0A0B6Y3M9</accession>
<evidence type="ECO:0000313" key="2">
    <source>
        <dbReference type="EMBL" id="CEK50892.1"/>
    </source>
</evidence>
<protein>
    <submittedName>
        <fullName evidence="2">Uncharacterized protein</fullName>
    </submittedName>
</protein>
<gene>
    <name evidence="2" type="primary">ORF11939</name>
</gene>
<feature type="compositionally biased region" description="Polar residues" evidence="1">
    <location>
        <begin position="10"/>
        <end position="19"/>
    </location>
</feature>
<feature type="non-terminal residue" evidence="2">
    <location>
        <position position="1"/>
    </location>
</feature>
<name>A0A0B6Y3M9_9EUPU</name>
<proteinExistence type="predicted"/>
<feature type="compositionally biased region" description="Basic and acidic residues" evidence="1">
    <location>
        <begin position="108"/>
        <end position="125"/>
    </location>
</feature>
<dbReference type="AlphaFoldDB" id="A0A0B6Y3M9"/>
<dbReference type="EMBL" id="HACG01004027">
    <property type="protein sequence ID" value="CEK50892.1"/>
    <property type="molecule type" value="Transcribed_RNA"/>
</dbReference>
<reference evidence="2" key="1">
    <citation type="submission" date="2014-12" db="EMBL/GenBank/DDBJ databases">
        <title>Insight into the proteome of Arion vulgaris.</title>
        <authorList>
            <person name="Aradska J."/>
            <person name="Bulat T."/>
            <person name="Smidak R."/>
            <person name="Sarate P."/>
            <person name="Gangsoo J."/>
            <person name="Sialana F."/>
            <person name="Bilban M."/>
            <person name="Lubec G."/>
        </authorList>
    </citation>
    <scope>NUCLEOTIDE SEQUENCE</scope>
    <source>
        <tissue evidence="2">Skin</tissue>
    </source>
</reference>
<evidence type="ECO:0000256" key="1">
    <source>
        <dbReference type="SAM" id="MobiDB-lite"/>
    </source>
</evidence>